<feature type="transmembrane region" description="Helical" evidence="1">
    <location>
        <begin position="138"/>
        <end position="156"/>
    </location>
</feature>
<dbReference type="PANTHER" id="PTHR42204">
    <property type="entry name" value="INTEGRAL MEMBRANE PROTEIN"/>
    <property type="match status" value="1"/>
</dbReference>
<dbReference type="InterPro" id="IPR002823">
    <property type="entry name" value="DUF112_TM"/>
</dbReference>
<gene>
    <name evidence="3" type="ORF">CUN85_08755</name>
</gene>
<feature type="transmembrane region" description="Helical" evidence="1">
    <location>
        <begin position="177"/>
        <end position="195"/>
    </location>
</feature>
<dbReference type="PANTHER" id="PTHR42204:SF1">
    <property type="entry name" value="INTEGRAL MEMBRANE PROTEIN"/>
    <property type="match status" value="1"/>
</dbReference>
<evidence type="ECO:0000256" key="1">
    <source>
        <dbReference type="SAM" id="Phobius"/>
    </source>
</evidence>
<reference evidence="3 4" key="1">
    <citation type="submission" date="2017-11" db="EMBL/GenBank/DDBJ databases">
        <title>Isolation and Characterization of Methanogenic Archaea from Saline Meromictic Lake at Siberia.</title>
        <authorList>
            <person name="Shen Y."/>
            <person name="Huang H.-H."/>
            <person name="Lai M.-C."/>
            <person name="Chen S.-C."/>
        </authorList>
    </citation>
    <scope>NUCLEOTIDE SEQUENCE [LARGE SCALE GENOMIC DNA]</scope>
    <source>
        <strain evidence="3 4">SY-01</strain>
    </source>
</reference>
<dbReference type="Proteomes" id="UP000297295">
    <property type="component" value="Unassembled WGS sequence"/>
</dbReference>
<dbReference type="OrthoDB" id="53365at2157"/>
<sequence length="450" mass="48158">MISFGEISFVLFILSVLAGYFLGVFSGLVPGIHTNNFALVLLALSPFLSDNGIPLFYVAVMILSNSVAHTFHDIIPAIFLGAPNDDMALAVLPGHTLLLEGRGAEAIRLSALGSAGSVAFALVIALPLSMLIKSAYGHIQSYLALILIFVVIVMILTEKGEFVHGQGSLSRWKFRSYAILVFLLSGSLGVLAFNTEHLMAPLIFLGEPSILLPLLSGLFGSSQLIISLMSSPVIPAQLRCRIELGSKRIFRGIFVGGLSGSLVAWLPGISSSVATVFARLFIREESGEDQERFGRYGNEELLLDPAKEFIVSVSGVNTCNAIFALVALAVIGKSRNGAMVVIGGLLGGIELDISSMVLFLCAVSLTAILSYFSTIYIGDRVHGTLSKMNYPLLCYMVLAVLSVIVLLFTGIYGLMIFAVSTSIGMLAPFLKVRKSHAMGVILLPVILYFL</sequence>
<protein>
    <recommendedName>
        <fullName evidence="2">DUF112 domain-containing protein</fullName>
    </recommendedName>
</protein>
<proteinExistence type="predicted"/>
<feature type="transmembrane region" description="Helical" evidence="1">
    <location>
        <begin position="390"/>
        <end position="420"/>
    </location>
</feature>
<name>A0A4E0PUH5_9EURY</name>
<dbReference type="EMBL" id="PGGK01000008">
    <property type="protein sequence ID" value="TGC08748.1"/>
    <property type="molecule type" value="Genomic_DNA"/>
</dbReference>
<accession>A0A4E0PUH5</accession>
<keyword evidence="1" id="KW-0812">Transmembrane</keyword>
<dbReference type="AlphaFoldDB" id="A0A4E0PUH5"/>
<feature type="transmembrane region" description="Helical" evidence="1">
    <location>
        <begin position="109"/>
        <end position="132"/>
    </location>
</feature>
<feature type="transmembrane region" description="Helical" evidence="1">
    <location>
        <begin position="7"/>
        <end position="25"/>
    </location>
</feature>
<dbReference type="RefSeq" id="WP_135389934.1">
    <property type="nucleotide sequence ID" value="NZ_PGGK01000008.1"/>
</dbReference>
<organism evidence="3 4">
    <name type="scientific">Methanolobus halotolerans</name>
    <dbReference type="NCBI Taxonomy" id="2052935"/>
    <lineage>
        <taxon>Archaea</taxon>
        <taxon>Methanobacteriati</taxon>
        <taxon>Methanobacteriota</taxon>
        <taxon>Stenosarchaea group</taxon>
        <taxon>Methanomicrobia</taxon>
        <taxon>Methanosarcinales</taxon>
        <taxon>Methanosarcinaceae</taxon>
        <taxon>Methanolobus</taxon>
    </lineage>
</organism>
<keyword evidence="1" id="KW-1133">Transmembrane helix</keyword>
<dbReference type="Pfam" id="PF01970">
    <property type="entry name" value="TctA"/>
    <property type="match status" value="1"/>
</dbReference>
<feature type="transmembrane region" description="Helical" evidence="1">
    <location>
        <begin position="353"/>
        <end position="378"/>
    </location>
</feature>
<feature type="transmembrane region" description="Helical" evidence="1">
    <location>
        <begin position="37"/>
        <end position="63"/>
    </location>
</feature>
<evidence type="ECO:0000313" key="4">
    <source>
        <dbReference type="Proteomes" id="UP000297295"/>
    </source>
</evidence>
<feature type="domain" description="DUF112" evidence="2">
    <location>
        <begin position="13"/>
        <end position="438"/>
    </location>
</feature>
<evidence type="ECO:0000313" key="3">
    <source>
        <dbReference type="EMBL" id="TGC08748.1"/>
    </source>
</evidence>
<comment type="caution">
    <text evidence="3">The sequence shown here is derived from an EMBL/GenBank/DDBJ whole genome shotgun (WGS) entry which is preliminary data.</text>
</comment>
<keyword evidence="4" id="KW-1185">Reference proteome</keyword>
<feature type="transmembrane region" description="Helical" evidence="1">
    <location>
        <begin position="210"/>
        <end position="229"/>
    </location>
</feature>
<feature type="transmembrane region" description="Helical" evidence="1">
    <location>
        <begin position="249"/>
        <end position="269"/>
    </location>
</feature>
<evidence type="ECO:0000259" key="2">
    <source>
        <dbReference type="Pfam" id="PF01970"/>
    </source>
</evidence>
<feature type="transmembrane region" description="Helical" evidence="1">
    <location>
        <begin position="309"/>
        <end position="332"/>
    </location>
</feature>
<keyword evidence="1" id="KW-0472">Membrane</keyword>